<dbReference type="Proteomes" id="UP000324897">
    <property type="component" value="Chromosome 1"/>
</dbReference>
<proteinExistence type="predicted"/>
<dbReference type="InterPro" id="IPR008906">
    <property type="entry name" value="HATC_C_dom"/>
</dbReference>
<gene>
    <name evidence="3" type="ORF">EJB05_21702</name>
</gene>
<dbReference type="SUPFAM" id="SSF53098">
    <property type="entry name" value="Ribonuclease H-like"/>
    <property type="match status" value="1"/>
</dbReference>
<evidence type="ECO:0000256" key="1">
    <source>
        <dbReference type="SAM" id="SignalP"/>
    </source>
</evidence>
<feature type="domain" description="HAT C-terminal dimerisation" evidence="2">
    <location>
        <begin position="4"/>
        <end position="57"/>
    </location>
</feature>
<dbReference type="PANTHER" id="PTHR11697:SF230">
    <property type="entry name" value="ZINC FINGER, MYM DOMAIN CONTAINING 1"/>
    <property type="match status" value="1"/>
</dbReference>
<dbReference type="PANTHER" id="PTHR11697">
    <property type="entry name" value="GENERAL TRANSCRIPTION FACTOR 2-RELATED ZINC FINGER PROTEIN"/>
    <property type="match status" value="1"/>
</dbReference>
<organism evidence="3 4">
    <name type="scientific">Eragrostis curvula</name>
    <name type="common">weeping love grass</name>
    <dbReference type="NCBI Taxonomy" id="38414"/>
    <lineage>
        <taxon>Eukaryota</taxon>
        <taxon>Viridiplantae</taxon>
        <taxon>Streptophyta</taxon>
        <taxon>Embryophyta</taxon>
        <taxon>Tracheophyta</taxon>
        <taxon>Spermatophyta</taxon>
        <taxon>Magnoliopsida</taxon>
        <taxon>Liliopsida</taxon>
        <taxon>Poales</taxon>
        <taxon>Poaceae</taxon>
        <taxon>PACMAD clade</taxon>
        <taxon>Chloridoideae</taxon>
        <taxon>Eragrostideae</taxon>
        <taxon>Eragrostidinae</taxon>
        <taxon>Eragrostis</taxon>
    </lineage>
</organism>
<feature type="non-terminal residue" evidence="3">
    <location>
        <position position="81"/>
    </location>
</feature>
<feature type="signal peptide" evidence="1">
    <location>
        <begin position="1"/>
        <end position="24"/>
    </location>
</feature>
<evidence type="ECO:0000313" key="4">
    <source>
        <dbReference type="Proteomes" id="UP000324897"/>
    </source>
</evidence>
<dbReference type="InterPro" id="IPR055298">
    <property type="entry name" value="AtLOH3-like"/>
</dbReference>
<feature type="chain" id="PRO_5023925861" description="HAT C-terminal dimerisation domain-containing protein" evidence="1">
    <location>
        <begin position="25"/>
        <end position="81"/>
    </location>
</feature>
<keyword evidence="1" id="KW-0732">Signal</keyword>
<dbReference type="OrthoDB" id="1705400at2759"/>
<dbReference type="Pfam" id="PF05699">
    <property type="entry name" value="Dimer_Tnp_hAT"/>
    <property type="match status" value="1"/>
</dbReference>
<evidence type="ECO:0000313" key="3">
    <source>
        <dbReference type="EMBL" id="TVU30096.1"/>
    </source>
</evidence>
<reference evidence="3 4" key="1">
    <citation type="journal article" date="2019" name="Sci. Rep.">
        <title>A high-quality genome of Eragrostis curvula grass provides insights into Poaceae evolution and supports new strategies to enhance forage quality.</title>
        <authorList>
            <person name="Carballo J."/>
            <person name="Santos B.A.C.M."/>
            <person name="Zappacosta D."/>
            <person name="Garbus I."/>
            <person name="Selva J.P."/>
            <person name="Gallo C.A."/>
            <person name="Diaz A."/>
            <person name="Albertini E."/>
            <person name="Caccamo M."/>
            <person name="Echenique V."/>
        </authorList>
    </citation>
    <scope>NUCLEOTIDE SEQUENCE [LARGE SCALE GENOMIC DNA]</scope>
    <source>
        <strain evidence="4">cv. Victoria</strain>
        <tissue evidence="3">Leaf</tissue>
    </source>
</reference>
<dbReference type="AlphaFoldDB" id="A0A5J9V2G5"/>
<dbReference type="EMBL" id="RWGY01000011">
    <property type="protein sequence ID" value="TVU30096.1"/>
    <property type="molecule type" value="Genomic_DNA"/>
</dbReference>
<dbReference type="InterPro" id="IPR012337">
    <property type="entry name" value="RNaseH-like_sf"/>
</dbReference>
<sequence length="81" mass="9575">MLCTSFSIVYKLLKLVLILPVATASVERVFSSMNYVKNDLRNKMGEQYLNDCLVPFIECDFFQQVMDKDIIKRFQTMKKRK</sequence>
<protein>
    <recommendedName>
        <fullName evidence="2">HAT C-terminal dimerisation domain-containing protein</fullName>
    </recommendedName>
</protein>
<keyword evidence="4" id="KW-1185">Reference proteome</keyword>
<accession>A0A5J9V2G5</accession>
<dbReference type="GO" id="GO:0046983">
    <property type="term" value="F:protein dimerization activity"/>
    <property type="evidence" value="ECO:0007669"/>
    <property type="project" value="InterPro"/>
</dbReference>
<comment type="caution">
    <text evidence="3">The sequence shown here is derived from an EMBL/GenBank/DDBJ whole genome shotgun (WGS) entry which is preliminary data.</text>
</comment>
<evidence type="ECO:0000259" key="2">
    <source>
        <dbReference type="Pfam" id="PF05699"/>
    </source>
</evidence>
<feature type="non-terminal residue" evidence="3">
    <location>
        <position position="1"/>
    </location>
</feature>
<dbReference type="Gramene" id="TVU30096">
    <property type="protein sequence ID" value="TVU30096"/>
    <property type="gene ID" value="EJB05_21702"/>
</dbReference>
<name>A0A5J9V2G5_9POAL</name>